<dbReference type="PANTHER" id="PTHR31182:SF17">
    <property type="entry name" value="EEIG1_EHBP1 PROTEIN AMINO-TERMINAL DOMAIN PROTEIN"/>
    <property type="match status" value="1"/>
</dbReference>
<feature type="region of interest" description="Disordered" evidence="1">
    <location>
        <begin position="218"/>
        <end position="246"/>
    </location>
</feature>
<dbReference type="EMBL" id="SDAM02000167">
    <property type="protein sequence ID" value="KAH6826329.1"/>
    <property type="molecule type" value="Genomic_DNA"/>
</dbReference>
<feature type="region of interest" description="Disordered" evidence="1">
    <location>
        <begin position="262"/>
        <end position="291"/>
    </location>
</feature>
<reference evidence="2 3" key="1">
    <citation type="journal article" date="2021" name="Nat. Commun.">
        <title>Incipient diploidization of the medicinal plant Perilla within 10,000 years.</title>
        <authorList>
            <person name="Zhang Y."/>
            <person name="Shen Q."/>
            <person name="Leng L."/>
            <person name="Zhang D."/>
            <person name="Chen S."/>
            <person name="Shi Y."/>
            <person name="Ning Z."/>
            <person name="Chen S."/>
        </authorList>
    </citation>
    <scope>NUCLEOTIDE SEQUENCE [LARGE SCALE GENOMIC DNA]</scope>
    <source>
        <strain evidence="3">cv. PC099</strain>
    </source>
</reference>
<dbReference type="AlphaFoldDB" id="A0AAD4P4C6"/>
<evidence type="ECO:0008006" key="4">
    <source>
        <dbReference type="Google" id="ProtNLM"/>
    </source>
</evidence>
<gene>
    <name evidence="2" type="ORF">C2S53_017678</name>
</gene>
<protein>
    <recommendedName>
        <fullName evidence="4">C2 NT-type domain-containing protein</fullName>
    </recommendedName>
</protein>
<proteinExistence type="predicted"/>
<comment type="caution">
    <text evidence="2">The sequence shown here is derived from an EMBL/GenBank/DDBJ whole genome shotgun (WGS) entry which is preliminary data.</text>
</comment>
<dbReference type="PANTHER" id="PTHR31182">
    <property type="entry name" value="C2 NT-TYPE DOMAIN-CONTAINING PROTEIN"/>
    <property type="match status" value="1"/>
</dbReference>
<accession>A0AAD4P4C6</accession>
<evidence type="ECO:0000313" key="2">
    <source>
        <dbReference type="EMBL" id="KAH6826329.1"/>
    </source>
</evidence>
<evidence type="ECO:0000313" key="3">
    <source>
        <dbReference type="Proteomes" id="UP001190926"/>
    </source>
</evidence>
<evidence type="ECO:0000256" key="1">
    <source>
        <dbReference type="SAM" id="MobiDB-lite"/>
    </source>
</evidence>
<keyword evidence="3" id="KW-1185">Reference proteome</keyword>
<feature type="compositionally biased region" description="Polar residues" evidence="1">
    <location>
        <begin position="277"/>
        <end position="291"/>
    </location>
</feature>
<feature type="compositionally biased region" description="Basic and acidic residues" evidence="1">
    <location>
        <begin position="263"/>
        <end position="274"/>
    </location>
</feature>
<dbReference type="Proteomes" id="UP001190926">
    <property type="component" value="Unassembled WGS sequence"/>
</dbReference>
<name>A0AAD4P4C6_PERFH</name>
<organism evidence="2 3">
    <name type="scientific">Perilla frutescens var. hirtella</name>
    <name type="common">Perilla citriodora</name>
    <name type="synonym">Perilla setoyensis</name>
    <dbReference type="NCBI Taxonomy" id="608512"/>
    <lineage>
        <taxon>Eukaryota</taxon>
        <taxon>Viridiplantae</taxon>
        <taxon>Streptophyta</taxon>
        <taxon>Embryophyta</taxon>
        <taxon>Tracheophyta</taxon>
        <taxon>Spermatophyta</taxon>
        <taxon>Magnoliopsida</taxon>
        <taxon>eudicotyledons</taxon>
        <taxon>Gunneridae</taxon>
        <taxon>Pentapetalae</taxon>
        <taxon>asterids</taxon>
        <taxon>lamiids</taxon>
        <taxon>Lamiales</taxon>
        <taxon>Lamiaceae</taxon>
        <taxon>Nepetoideae</taxon>
        <taxon>Elsholtzieae</taxon>
        <taxon>Perilla</taxon>
    </lineage>
</organism>
<sequence>MAVKMRKWSPRPPPRKFAVAVRQMRLDGLAEDGGGAAAEQKFVAIKIKWKGEPKFFPLMPPFQSRQKTEQSSQRIVQKNCGTVEWGDDSLFENTCCFSVGSPWEIAFNVLCAEKMDSKAKTAVIGRVSVNISEIACKIESSSVEEKLPLNLQIDGVSRDATLTVLFNFVEIRDVQDSTAINRTKSIDVKHSSTDECKDNAKARRRSLSLEEVCLDESDASEGKDTAAQTQSRVSATMLESDKKPSDRWFSWKSRRFSFKRAKTKEEKPEIESKIESANLSSIDSFNDQALQ</sequence>
<feature type="non-terminal residue" evidence="2">
    <location>
        <position position="291"/>
    </location>
</feature>